<feature type="signal peptide" evidence="1">
    <location>
        <begin position="1"/>
        <end position="23"/>
    </location>
</feature>
<keyword evidence="1" id="KW-0732">Signal</keyword>
<feature type="chain" id="PRO_5041916692" evidence="1">
    <location>
        <begin position="24"/>
        <end position="106"/>
    </location>
</feature>
<comment type="caution">
    <text evidence="2">The sequence shown here is derived from an EMBL/GenBank/DDBJ whole genome shotgun (WGS) entry which is preliminary data.</text>
</comment>
<sequence length="106" mass="11717">MYSFHPILPLLISHSAAFSLSLGFWLGPPHVRTQSTFLSQQSLAVWQLSPSGLQPGTSLAVTDIIDAVNAIIMAGKTKRIVCLGWYDLLRYSNDLFNLSLLVISWV</sequence>
<proteinExistence type="predicted"/>
<evidence type="ECO:0000313" key="3">
    <source>
        <dbReference type="Proteomes" id="UP001195769"/>
    </source>
</evidence>
<dbReference type="EMBL" id="JABBWK010000076">
    <property type="protein sequence ID" value="KAG1894689.1"/>
    <property type="molecule type" value="Genomic_DNA"/>
</dbReference>
<dbReference type="AlphaFoldDB" id="A0AAD4HGK1"/>
<dbReference type="RefSeq" id="XP_041220265.1">
    <property type="nucleotide sequence ID" value="XM_041362934.1"/>
</dbReference>
<keyword evidence="3" id="KW-1185">Reference proteome</keyword>
<name>A0AAD4HGK1_9AGAM</name>
<evidence type="ECO:0000313" key="2">
    <source>
        <dbReference type="EMBL" id="KAG1894689.1"/>
    </source>
</evidence>
<accession>A0AAD4HGK1</accession>
<dbReference type="GeneID" id="64657232"/>
<dbReference type="Proteomes" id="UP001195769">
    <property type="component" value="Unassembled WGS sequence"/>
</dbReference>
<reference evidence="2" key="1">
    <citation type="journal article" date="2020" name="New Phytol.">
        <title>Comparative genomics reveals dynamic genome evolution in host specialist ectomycorrhizal fungi.</title>
        <authorList>
            <person name="Lofgren L.A."/>
            <person name="Nguyen N.H."/>
            <person name="Vilgalys R."/>
            <person name="Ruytinx J."/>
            <person name="Liao H.L."/>
            <person name="Branco S."/>
            <person name="Kuo A."/>
            <person name="LaButti K."/>
            <person name="Lipzen A."/>
            <person name="Andreopoulos W."/>
            <person name="Pangilinan J."/>
            <person name="Riley R."/>
            <person name="Hundley H."/>
            <person name="Na H."/>
            <person name="Barry K."/>
            <person name="Grigoriev I.V."/>
            <person name="Stajich J.E."/>
            <person name="Kennedy P.G."/>
        </authorList>
    </citation>
    <scope>NUCLEOTIDE SEQUENCE</scope>
    <source>
        <strain evidence="2">FC203</strain>
    </source>
</reference>
<organism evidence="2 3">
    <name type="scientific">Suillus fuscotomentosus</name>
    <dbReference type="NCBI Taxonomy" id="1912939"/>
    <lineage>
        <taxon>Eukaryota</taxon>
        <taxon>Fungi</taxon>
        <taxon>Dikarya</taxon>
        <taxon>Basidiomycota</taxon>
        <taxon>Agaricomycotina</taxon>
        <taxon>Agaricomycetes</taxon>
        <taxon>Agaricomycetidae</taxon>
        <taxon>Boletales</taxon>
        <taxon>Suillineae</taxon>
        <taxon>Suillaceae</taxon>
        <taxon>Suillus</taxon>
    </lineage>
</organism>
<evidence type="ECO:0000256" key="1">
    <source>
        <dbReference type="SAM" id="SignalP"/>
    </source>
</evidence>
<gene>
    <name evidence="2" type="ORF">F5891DRAFT_1061735</name>
</gene>
<protein>
    <submittedName>
        <fullName evidence="2">Uncharacterized protein</fullName>
    </submittedName>
</protein>